<feature type="transmembrane region" description="Helical" evidence="3">
    <location>
        <begin position="2663"/>
        <end position="2685"/>
    </location>
</feature>
<feature type="transmembrane region" description="Helical" evidence="3">
    <location>
        <begin position="2813"/>
        <end position="2834"/>
    </location>
</feature>
<feature type="transmembrane region" description="Helical" evidence="3">
    <location>
        <begin position="2465"/>
        <end position="2485"/>
    </location>
</feature>
<feature type="transmembrane region" description="Helical" evidence="3">
    <location>
        <begin position="2591"/>
        <end position="2614"/>
    </location>
</feature>
<feature type="domain" description="Glycosyl hydrolase family 13 catalytic" evidence="4">
    <location>
        <begin position="22"/>
        <end position="495"/>
    </location>
</feature>
<name>A0AA36MYJ0_9DINO</name>
<feature type="transmembrane region" description="Helical" evidence="3">
    <location>
        <begin position="2524"/>
        <end position="2545"/>
    </location>
</feature>
<evidence type="ECO:0000313" key="6">
    <source>
        <dbReference type="Proteomes" id="UP001178507"/>
    </source>
</evidence>
<gene>
    <name evidence="5" type="ORF">EVOR1521_LOCUS10501</name>
</gene>
<dbReference type="SMART" id="SM00642">
    <property type="entry name" value="Aamy"/>
    <property type="match status" value="2"/>
</dbReference>
<dbReference type="InterPro" id="IPR058655">
    <property type="entry name" value="Mok11-14/Ags1-like"/>
</dbReference>
<dbReference type="PANTHER" id="PTHR47182">
    <property type="entry name" value="CELL WALL ALPHA-1,3-GLUCAN SYNTHASE AGS1-RELATED"/>
    <property type="match status" value="1"/>
</dbReference>
<reference evidence="5" key="1">
    <citation type="submission" date="2023-08" db="EMBL/GenBank/DDBJ databases">
        <authorList>
            <person name="Chen Y."/>
            <person name="Shah S."/>
            <person name="Dougan E. K."/>
            <person name="Thang M."/>
            <person name="Chan C."/>
        </authorList>
    </citation>
    <scope>NUCLEOTIDE SEQUENCE</scope>
</reference>
<keyword evidence="3" id="KW-0812">Transmembrane</keyword>
<proteinExistence type="predicted"/>
<keyword evidence="3" id="KW-0472">Membrane</keyword>
<sequence length="2874" mass="320935">NAPWNINIETKPGDWRSLTIYQLLTDRFADGDPRNNELHSGGFDIRDMTYRHGGDFVGLKNKLPYIKGLGCEAIWISPIFQNGHNFYHQYAMLDFTVLDRRLGTLQELRDLVNAAHDLGIYVIIDVVMNHMANEFYFEGHKTSQAPWRFHEDGGLREYLLKARKEESGLFDTPAGKQPYQDFWYDNTWVSDAKYNGTLYGQYGEWVVDGGSGTYEESDFHHNGDLLDYFDPWQINYGKIYGVMDDLRLEHDRVQQKYIAMTKALIESCDIDGFRVDTPMQVPLNFYKVWTPAMRDHAKSLGKERFGIFGEFYVTPSRYATMTGRGRDSTMYGQDVFIDDISTMKGGIVYPYYWYIFTAMVYKDASYADGLVKAYVEEKKMIDTYDPTTGRDEYAMWTFCNNHDNWRLQSMVSKRAFHMCLAVITFWPGIPLHYAGDEQDFDTPGSALDGWAREELSTSLAWQAVPTRPEGNPADGDNFDMSSASYRYIARLNALRRAYFGDFGQAECDEITAPNPQISGVLVFERGCSSDSKVLVIASFDTVSNKTIRVPVSWPSGTQLADSLAITDPLMLIVSQRRDISVMLDPLAAVVLVPIPVYGVPPMVTAVSPSHGSTASWSSSGYQNVTLRFDRIMKPSVISAALWDGQPANFRCTADCSEIALELDMATVDDGFHTVVIEKRAAALDGPQLYVDFSSTFMVDRSMGAIAKPRQHHMSGLICSNFTQLCHNATGADWLRVKNVGGAWSEWRAMEAVSDWQSVPGEAVLVQYHAHGSASFVVGDCIGLEAPCFASWHQSMNLRGEFNAWGQAESGGMVKIGHYTWATNLTLDRFVKAKFAPYQDWAVSYGIHPPRELLYNMPSFDDRYHTFSVEPTMSGSEASREWMEERSFWTPQQSVASGAEFATEIWLNHMCTAVSPECQPAEDPQWEGHGFKPGQDQEWCRTAGVQNCVEYRENDNSEAMSNCGAFACCRRKVSSVPRGDAATCCVLFNDLLLNYTVTSDLSKCSLFGTTLTTTVPLKLCEPASIDLESARAAGRTQPSPYEPDAAEIGKTLHWSRDRIVEAEEDFRASGAQRLASPSSWSQDVAYSILVDRFANGDLTNDEVNLPDFQVAELKSGQPWSIHQWRHGGDLQGVKGRLTYLKQLGVSTVVLSPIFLNAAGEYHGFCTSDISKIDSGFGSPELLRDLIEDAHALEMRVLLDVQVNHVCAKGMKYKTTPVVEQVSTCIKETEMAYWGIDRDFPFIPSESRKHLEWGDLPTYLQHDSFFIRCGPKAMYRPNSVDFTKLGLQNVTAIDAGFTFPEFFSDTYFELNTMSPALQELYTNLLKYWIAFADVDGYRISAAAHITADFSAYLATNLRFYASALGKDNFFIVGEVPQATSPFGFMQVGKVQPPQGPAYLPKKVQGVMDTMCPYYSALSPAKPGLLSSYPSQESFLIREIAGGSSEPMALYERSDWYESVMRGRHTLETQADISLNMISAETKDTPRLLSQQGGHHAQDVWRLQVVLAWSFTWYGIPEIYNGAEMGFNGLCFQDRSEKERMQASMIEAGIEQEVVETILGGCDYTALANMMDSGFWRQDMFSSGPFRLGSAVPSVQAQAGMEKKLQGSNSPHWCEDPLLDRNNSLYHLTRALIRMRKACVPLQSSLDLPAKAVDGHQEMAYWKLPKENTTGDEPRAMLVVLRMVETPSLEYSKYAFPEMAQPYPEGQAFVDLFNPKRLAIVFRSSNASYLMVPQNLDTSHMAVFAPLGAVTEDSTGFLVCKGVTLPPLEEYSCESQSSWFPLWGTLTTTVVWALALVAILWFNAQTSIYLSVVMEPTPPSICQPAGLRVEPHHILVAAIEHTIPERNVKVSAGGLGKVLDQMLREHPPGTMSLVHPMFGDVDYGPLDEFTRFTIVVDGKDQEIVVYTMQSEQNGINRVWYILSHELFRERVKTAPYPPSMTKVRTLRYFSLWNQAVALLLSELSPDVYHCMDYHAAMAPLYLSPEKQIPIILVLHNADYMGVVETDFICDRFWKTVSSLRRLSLIFNVEISTIRKYCMFEGRFNMLKAAVTYIRETQAGHGICGVAYNYAVELKREKTLFAGLPHLIALDNATDPAEGEEAIDQLRAKRFEAKAALQRHCGLDEDPGAKILIFIGRWVKQKGVDHIAMLTPVFLRTHPEVQIVLAGPPDDSCGLYAGELLAGLGDEFKGRLFVCTKFFKLPEELRRGAHLCFTPSCSEPFGYVDVEFGLLGVPSVGCAIGGLGKMPGVYFRQQNSDDAKSLIDSFFCAVDYALNLPESDYWEMALAATTAEFPFDTWRENLIGAYTEAITMFRRSEGLSLTLNHLWVRKGATKAVEEAMAPRKDTALRRVSSTAQVARQMQVLDIDDDAEFLTQGVSEERVAEIMRQAMANRGKVKDAETLQSYICQAEQRLTEKSPLSVWLMKPFLRGLCLRIHAVIAMGYIFSPVGEALLKTVEMRALTNSGVSESALWSVFYGGSAVGCVLWLFLSGGIPPNLLMASSQLMSLLFFVLVPALPEEVFESPVVALTYLGLCGIQSTSRLLFIIWNFNEDFHGGFQVAAKRIGVLESLRSGVAWIAVTLSYAGLDYINKQVVLIVSLACLVLLFKAPHCYASYVLPSTGILEGLTHKSFIMLVVAEALNTLASYPSQSFAQWWTLNGWKPSEISYFALSVGLVGPIALSLIFSMLMRMNRWGPWAMRDFSCLLPPGSLLRALCLWDLGYLNFRSEVFVVAILVSVGLDVARGAAVWCSIMTILGNKWYALKGCFLCLTLISICAALSPMLGHWIAMAMTRTSPLVDTKTLDRPISGKGSLGEATAWAVVPLAVMAYFFQLLAWRYFNGDILTFKGHGNILPDGSRTGAASYMKRISATETKQLSKT</sequence>
<dbReference type="InterPro" id="IPR017853">
    <property type="entry name" value="GH"/>
</dbReference>
<evidence type="ECO:0000256" key="3">
    <source>
        <dbReference type="SAM" id="Phobius"/>
    </source>
</evidence>
<dbReference type="SUPFAM" id="SSF51445">
    <property type="entry name" value="(Trans)glycosidases"/>
    <property type="match status" value="2"/>
</dbReference>
<dbReference type="GO" id="GO:0005975">
    <property type="term" value="P:carbohydrate metabolic process"/>
    <property type="evidence" value="ECO:0007669"/>
    <property type="project" value="InterPro"/>
</dbReference>
<keyword evidence="3" id="KW-1133">Transmembrane helix</keyword>
<comment type="caution">
    <text evidence="5">The sequence shown here is derived from an EMBL/GenBank/DDBJ whole genome shotgun (WGS) entry which is preliminary data.</text>
</comment>
<dbReference type="GO" id="GO:0047657">
    <property type="term" value="F:alpha-1,3-glucan synthase activity"/>
    <property type="evidence" value="ECO:0007669"/>
    <property type="project" value="UniProtKB-EC"/>
</dbReference>
<feature type="transmembrane region" description="Helical" evidence="3">
    <location>
        <begin position="2626"/>
        <end position="2643"/>
    </location>
</feature>
<dbReference type="InterPro" id="IPR013534">
    <property type="entry name" value="Starch_synth_cat_dom"/>
</dbReference>
<evidence type="ECO:0000259" key="4">
    <source>
        <dbReference type="SMART" id="SM00642"/>
    </source>
</evidence>
<protein>
    <recommendedName>
        <fullName evidence="4">Glycosyl hydrolase family 13 catalytic domain-containing protein</fullName>
    </recommendedName>
</protein>
<keyword evidence="6" id="KW-1185">Reference proteome</keyword>
<feature type="transmembrane region" description="Helical" evidence="3">
    <location>
        <begin position="2492"/>
        <end position="2512"/>
    </location>
</feature>
<feature type="domain" description="Glycosyl hydrolase family 13 catalytic" evidence="4">
    <location>
        <begin position="1086"/>
        <end position="1574"/>
    </location>
</feature>
<keyword evidence="1" id="KW-0328">Glycosyltransferase</keyword>
<dbReference type="Proteomes" id="UP001178507">
    <property type="component" value="Unassembled WGS sequence"/>
</dbReference>
<dbReference type="InterPro" id="IPR006047">
    <property type="entry name" value="GH13_cat_dom"/>
</dbReference>
<dbReference type="SUPFAM" id="SSF53756">
    <property type="entry name" value="UDP-Glycosyltransferase/glycogen phosphorylase"/>
    <property type="match status" value="1"/>
</dbReference>
<feature type="transmembrane region" description="Helical" evidence="3">
    <location>
        <begin position="2762"/>
        <end position="2783"/>
    </location>
</feature>
<organism evidence="5 6">
    <name type="scientific">Effrenium voratum</name>
    <dbReference type="NCBI Taxonomy" id="2562239"/>
    <lineage>
        <taxon>Eukaryota</taxon>
        <taxon>Sar</taxon>
        <taxon>Alveolata</taxon>
        <taxon>Dinophyceae</taxon>
        <taxon>Suessiales</taxon>
        <taxon>Symbiodiniaceae</taxon>
        <taxon>Effrenium</taxon>
    </lineage>
</organism>
<dbReference type="Gene3D" id="3.20.20.80">
    <property type="entry name" value="Glycosidases"/>
    <property type="match status" value="3"/>
</dbReference>
<dbReference type="Gene3D" id="3.40.50.2000">
    <property type="entry name" value="Glycogen Phosphorylase B"/>
    <property type="match status" value="2"/>
</dbReference>
<evidence type="ECO:0000313" key="5">
    <source>
        <dbReference type="EMBL" id="CAJ1383358.1"/>
    </source>
</evidence>
<feature type="transmembrane region" description="Helical" evidence="3">
    <location>
        <begin position="2724"/>
        <end position="2750"/>
    </location>
</feature>
<feature type="transmembrane region" description="Helical" evidence="3">
    <location>
        <begin position="2427"/>
        <end position="2445"/>
    </location>
</feature>
<dbReference type="PANTHER" id="PTHR47182:SF5">
    <property type="entry name" value="CELL WALL ALPHA-1,3-GLUCAN SYNTHASE MOK12"/>
    <property type="match status" value="1"/>
</dbReference>
<keyword evidence="2" id="KW-0808">Transferase</keyword>
<evidence type="ECO:0000256" key="1">
    <source>
        <dbReference type="ARBA" id="ARBA00022676"/>
    </source>
</evidence>
<dbReference type="Pfam" id="PF00128">
    <property type="entry name" value="Alpha-amylase"/>
    <property type="match status" value="2"/>
</dbReference>
<feature type="transmembrane region" description="Helical" evidence="3">
    <location>
        <begin position="2566"/>
        <end position="2585"/>
    </location>
</feature>
<dbReference type="Pfam" id="PF08323">
    <property type="entry name" value="Glyco_transf_5"/>
    <property type="match status" value="1"/>
</dbReference>
<dbReference type="EMBL" id="CAUJNA010001007">
    <property type="protein sequence ID" value="CAJ1383358.1"/>
    <property type="molecule type" value="Genomic_DNA"/>
</dbReference>
<feature type="non-terminal residue" evidence="5">
    <location>
        <position position="2874"/>
    </location>
</feature>
<evidence type="ECO:0000256" key="2">
    <source>
        <dbReference type="ARBA" id="ARBA00022679"/>
    </source>
</evidence>
<accession>A0AA36MYJ0</accession>